<keyword evidence="1" id="KW-0812">Transmembrane</keyword>
<dbReference type="Proteomes" id="UP000737171">
    <property type="component" value="Unassembled WGS sequence"/>
</dbReference>
<gene>
    <name evidence="2" type="ORF">HLB44_36605</name>
</gene>
<name>A0ABX2EUZ5_9BURK</name>
<sequence length="122" mass="12998">MTTRTSNPLRASLALVLAFTLAVLSSFVQGEGPELESYGNLCGPAANESCYKPALKGGFPLAYLIDTPGVSVERQLSFGEDTLHPIALVVDIAIYWAAIMLAIWFVKRQSASAKHSANLGEA</sequence>
<reference evidence="2 3" key="1">
    <citation type="submission" date="2020-05" db="EMBL/GenBank/DDBJ databases">
        <title>Aquincola sp. isolate from soil.</title>
        <authorList>
            <person name="Han J."/>
            <person name="Kim D.-U."/>
        </authorList>
    </citation>
    <scope>NUCLEOTIDE SEQUENCE [LARGE SCALE GENOMIC DNA]</scope>
    <source>
        <strain evidence="2 3">S2</strain>
    </source>
</reference>
<evidence type="ECO:0000256" key="1">
    <source>
        <dbReference type="SAM" id="Phobius"/>
    </source>
</evidence>
<dbReference type="EMBL" id="JABRWJ010000040">
    <property type="protein sequence ID" value="NRF72481.1"/>
    <property type="molecule type" value="Genomic_DNA"/>
</dbReference>
<proteinExistence type="predicted"/>
<evidence type="ECO:0000313" key="3">
    <source>
        <dbReference type="Proteomes" id="UP000737171"/>
    </source>
</evidence>
<evidence type="ECO:0008006" key="4">
    <source>
        <dbReference type="Google" id="ProtNLM"/>
    </source>
</evidence>
<keyword evidence="3" id="KW-1185">Reference proteome</keyword>
<accession>A0ABX2EUZ5</accession>
<keyword evidence="1" id="KW-0472">Membrane</keyword>
<evidence type="ECO:0000313" key="2">
    <source>
        <dbReference type="EMBL" id="NRF72481.1"/>
    </source>
</evidence>
<keyword evidence="1" id="KW-1133">Transmembrane helix</keyword>
<comment type="caution">
    <text evidence="2">The sequence shown here is derived from an EMBL/GenBank/DDBJ whole genome shotgun (WGS) entry which is preliminary data.</text>
</comment>
<organism evidence="2 3">
    <name type="scientific">Pseudaquabacterium terrae</name>
    <dbReference type="NCBI Taxonomy" id="2732868"/>
    <lineage>
        <taxon>Bacteria</taxon>
        <taxon>Pseudomonadati</taxon>
        <taxon>Pseudomonadota</taxon>
        <taxon>Betaproteobacteria</taxon>
        <taxon>Burkholderiales</taxon>
        <taxon>Sphaerotilaceae</taxon>
        <taxon>Pseudaquabacterium</taxon>
    </lineage>
</organism>
<feature type="transmembrane region" description="Helical" evidence="1">
    <location>
        <begin position="86"/>
        <end position="106"/>
    </location>
</feature>
<dbReference type="RefSeq" id="WP_173135781.1">
    <property type="nucleotide sequence ID" value="NZ_JABRWJ010000040.1"/>
</dbReference>
<protein>
    <recommendedName>
        <fullName evidence="4">Vitamin K epoxide reductase</fullName>
    </recommendedName>
</protein>